<gene>
    <name evidence="1" type="ORF">JQS43_10595</name>
</gene>
<reference evidence="1" key="1">
    <citation type="submission" date="2021-02" db="EMBL/GenBank/DDBJ databases">
        <title>Natrosporangium hydrolyticum gen. nov., sp. nov, a haloalkaliphilic actinobacterium from a soda solonchak soil.</title>
        <authorList>
            <person name="Sorokin D.Y."/>
            <person name="Khijniak T.V."/>
            <person name="Zakharycheva A.P."/>
            <person name="Boueva O.V."/>
            <person name="Ariskina E.V."/>
            <person name="Hahnke R.L."/>
            <person name="Bunk B."/>
            <person name="Sproer C."/>
            <person name="Schumann P."/>
            <person name="Evtushenko L.I."/>
            <person name="Kublanov I.V."/>
        </authorList>
    </citation>
    <scope>NUCLEOTIDE SEQUENCE</scope>
    <source>
        <strain evidence="1">DSM 106523</strain>
    </source>
</reference>
<protein>
    <submittedName>
        <fullName evidence="1">Uncharacterized protein</fullName>
    </submittedName>
</protein>
<accession>A0A895YL01</accession>
<evidence type="ECO:0000313" key="2">
    <source>
        <dbReference type="Proteomes" id="UP000662857"/>
    </source>
</evidence>
<dbReference type="AlphaFoldDB" id="A0A895YL01"/>
<name>A0A895YL01_9ACTN</name>
<dbReference type="EMBL" id="CP070499">
    <property type="protein sequence ID" value="QSB16682.1"/>
    <property type="molecule type" value="Genomic_DNA"/>
</dbReference>
<dbReference type="Proteomes" id="UP000662857">
    <property type="component" value="Chromosome"/>
</dbReference>
<dbReference type="RefSeq" id="WP_239678910.1">
    <property type="nucleotide sequence ID" value="NZ_CP070499.1"/>
</dbReference>
<evidence type="ECO:0000313" key="1">
    <source>
        <dbReference type="EMBL" id="QSB16682.1"/>
    </source>
</evidence>
<organism evidence="1 2">
    <name type="scientific">Natronosporangium hydrolyticum</name>
    <dbReference type="NCBI Taxonomy" id="2811111"/>
    <lineage>
        <taxon>Bacteria</taxon>
        <taxon>Bacillati</taxon>
        <taxon>Actinomycetota</taxon>
        <taxon>Actinomycetes</taxon>
        <taxon>Micromonosporales</taxon>
        <taxon>Micromonosporaceae</taxon>
        <taxon>Natronosporangium</taxon>
    </lineage>
</organism>
<dbReference type="KEGG" id="nhy:JQS43_10595"/>
<sequence length="174" mass="19349">MTNVLMRGPAKLSHELPPDLDQVARAGWVLGPCGAILLKSLWGRGWRTSIDASEVGAYEYEVNDVYGSLADLAADQATYLNRAAVRGFSFATRMLEYAAALPDADRLTATVGISVDEKDEDFFLQGVTIRFFSRRGDYPTWFEDLERYRSEAIAVVDMADLAGPDPLAKFLYRK</sequence>
<keyword evidence="2" id="KW-1185">Reference proteome</keyword>
<proteinExistence type="predicted"/>